<dbReference type="SMART" id="SM00259">
    <property type="entry name" value="ZnF_A20"/>
    <property type="match status" value="1"/>
</dbReference>
<keyword evidence="1" id="KW-0479">Metal-binding</keyword>
<reference evidence="9 10" key="1">
    <citation type="journal article" date="2019" name="PLoS Pathog.">
        <title>Genome sequence of the bovine parasite Schistosoma bovis Tanzania.</title>
        <authorList>
            <person name="Oey H."/>
            <person name="Zakrzewski M."/>
            <person name="Gobert G."/>
            <person name="Gravermann K."/>
            <person name="Stoye J."/>
            <person name="Jones M."/>
            <person name="Mcmanus D."/>
            <person name="Krause L."/>
        </authorList>
    </citation>
    <scope>NUCLEOTIDE SEQUENCE [LARGE SCALE GENOMIC DNA]</scope>
    <source>
        <strain evidence="9 10">TAN1997</strain>
    </source>
</reference>
<dbReference type="SMART" id="SM00154">
    <property type="entry name" value="ZnF_AN1"/>
    <property type="match status" value="1"/>
</dbReference>
<dbReference type="InterPro" id="IPR000058">
    <property type="entry name" value="Znf_AN1"/>
</dbReference>
<dbReference type="PANTHER" id="PTHR10634">
    <property type="entry name" value="AN1-TYPE ZINC FINGER PROTEIN"/>
    <property type="match status" value="1"/>
</dbReference>
<accession>A0A430QDH5</accession>
<dbReference type="FunFam" id="4.10.1110.10:FF:000001">
    <property type="entry name" value="Zinc finger AN1-type containing 6"/>
    <property type="match status" value="1"/>
</dbReference>
<feature type="signal peptide" evidence="6">
    <location>
        <begin position="1"/>
        <end position="20"/>
    </location>
</feature>
<feature type="region of interest" description="Disordered" evidence="5">
    <location>
        <begin position="111"/>
        <end position="150"/>
    </location>
</feature>
<feature type="compositionally biased region" description="Polar residues" evidence="5">
    <location>
        <begin position="139"/>
        <end position="150"/>
    </location>
</feature>
<evidence type="ECO:0000256" key="1">
    <source>
        <dbReference type="ARBA" id="ARBA00022723"/>
    </source>
</evidence>
<dbReference type="GO" id="GO:0008270">
    <property type="term" value="F:zinc ion binding"/>
    <property type="evidence" value="ECO:0007669"/>
    <property type="project" value="UniProtKB-KW"/>
</dbReference>
<feature type="domain" description="AN1-type" evidence="8">
    <location>
        <begin position="156"/>
        <end position="202"/>
    </location>
</feature>
<organism evidence="9 10">
    <name type="scientific">Schistosoma bovis</name>
    <name type="common">Blood fluke</name>
    <dbReference type="NCBI Taxonomy" id="6184"/>
    <lineage>
        <taxon>Eukaryota</taxon>
        <taxon>Metazoa</taxon>
        <taxon>Spiralia</taxon>
        <taxon>Lophotrochozoa</taxon>
        <taxon>Platyhelminthes</taxon>
        <taxon>Trematoda</taxon>
        <taxon>Digenea</taxon>
        <taxon>Strigeidida</taxon>
        <taxon>Schistosomatoidea</taxon>
        <taxon>Schistosomatidae</taxon>
        <taxon>Schistosoma</taxon>
    </lineage>
</organism>
<evidence type="ECO:0000256" key="5">
    <source>
        <dbReference type="SAM" id="MobiDB-lite"/>
    </source>
</evidence>
<dbReference type="Proteomes" id="UP000290809">
    <property type="component" value="Unassembled WGS sequence"/>
</dbReference>
<dbReference type="InterPro" id="IPR002653">
    <property type="entry name" value="Znf_A20"/>
</dbReference>
<feature type="domain" description="A20-type" evidence="7">
    <location>
        <begin position="48"/>
        <end position="82"/>
    </location>
</feature>
<dbReference type="InterPro" id="IPR035896">
    <property type="entry name" value="AN1-like_Znf"/>
</dbReference>
<dbReference type="Gene3D" id="1.20.5.4770">
    <property type="match status" value="1"/>
</dbReference>
<evidence type="ECO:0000256" key="6">
    <source>
        <dbReference type="SAM" id="SignalP"/>
    </source>
</evidence>
<dbReference type="PROSITE" id="PS51036">
    <property type="entry name" value="ZF_A20"/>
    <property type="match status" value="1"/>
</dbReference>
<evidence type="ECO:0000259" key="7">
    <source>
        <dbReference type="PROSITE" id="PS51036"/>
    </source>
</evidence>
<evidence type="ECO:0000313" key="10">
    <source>
        <dbReference type="Proteomes" id="UP000290809"/>
    </source>
</evidence>
<feature type="chain" id="PRO_5019106034" evidence="6">
    <location>
        <begin position="21"/>
        <end position="221"/>
    </location>
</feature>
<evidence type="ECO:0000256" key="4">
    <source>
        <dbReference type="PROSITE-ProRule" id="PRU00449"/>
    </source>
</evidence>
<protein>
    <submittedName>
        <fullName evidence="9">Uncharacterized protein</fullName>
    </submittedName>
</protein>
<proteinExistence type="predicted"/>
<dbReference type="AlphaFoldDB" id="A0A430QDH5"/>
<keyword evidence="10" id="KW-1185">Reference proteome</keyword>
<dbReference type="EMBL" id="QMKO01001911">
    <property type="protein sequence ID" value="RTG85771.1"/>
    <property type="molecule type" value="Genomic_DNA"/>
</dbReference>
<evidence type="ECO:0000256" key="2">
    <source>
        <dbReference type="ARBA" id="ARBA00022771"/>
    </source>
</evidence>
<feature type="compositionally biased region" description="Polar residues" evidence="5">
    <location>
        <begin position="115"/>
        <end position="130"/>
    </location>
</feature>
<comment type="caution">
    <text evidence="9">The sequence shown here is derived from an EMBL/GenBank/DDBJ whole genome shotgun (WGS) entry which is preliminary data.</text>
</comment>
<gene>
    <name evidence="9" type="ORF">DC041_0010985</name>
</gene>
<name>A0A430QDH5_SCHBO</name>
<dbReference type="SUPFAM" id="SSF57716">
    <property type="entry name" value="Glucocorticoid receptor-like (DNA-binding domain)"/>
    <property type="match status" value="1"/>
</dbReference>
<evidence type="ECO:0000256" key="3">
    <source>
        <dbReference type="ARBA" id="ARBA00022833"/>
    </source>
</evidence>
<dbReference type="Pfam" id="PF01428">
    <property type="entry name" value="zf-AN1"/>
    <property type="match status" value="1"/>
</dbReference>
<dbReference type="STRING" id="6184.A0A430QDH5"/>
<dbReference type="GO" id="GO:0003677">
    <property type="term" value="F:DNA binding"/>
    <property type="evidence" value="ECO:0007669"/>
    <property type="project" value="InterPro"/>
</dbReference>
<evidence type="ECO:0000313" key="9">
    <source>
        <dbReference type="EMBL" id="RTG85771.1"/>
    </source>
</evidence>
<dbReference type="PROSITE" id="PS51039">
    <property type="entry name" value="ZF_AN1"/>
    <property type="match status" value="1"/>
</dbReference>
<dbReference type="Gene3D" id="4.10.1110.10">
    <property type="entry name" value="AN1-like Zinc finger"/>
    <property type="match status" value="1"/>
</dbReference>
<keyword evidence="6" id="KW-0732">Signal</keyword>
<keyword evidence="2 4" id="KW-0863">Zinc-finger</keyword>
<evidence type="ECO:0000259" key="8">
    <source>
        <dbReference type="PROSITE" id="PS51039"/>
    </source>
</evidence>
<sequence length="221" mass="24655">MQPTLNSVLLDSTFLGLVLTLFEIRSQPSPLSVSLFSNNETSELENKPENKNMCKRGCGFYGSVRFKDMCSKCYQEHIKCSSTLEQATLVHSTSIDIPDNRKSQLLDCCEHSPKDSTSNQSDPTTSSQLSRALKRKANPSVSAETSKADSSASRPVLGVNRCTWCRKRVGLTGFACRCDGLFCSLHRYSDQHECAYDYQANGRLELARANPEVRCPKIRKL</sequence>
<dbReference type="SUPFAM" id="SSF118310">
    <property type="entry name" value="AN1-like Zinc finger"/>
    <property type="match status" value="1"/>
</dbReference>
<dbReference type="Pfam" id="PF01754">
    <property type="entry name" value="zf-A20"/>
    <property type="match status" value="1"/>
</dbReference>
<keyword evidence="3" id="KW-0862">Zinc</keyword>
<dbReference type="InterPro" id="IPR050652">
    <property type="entry name" value="AN1_A20_ZnFinger"/>
</dbReference>